<sequence length="189" mass="19947">MVLVDSDNHSSQQLGAAENFWVSANIDPGIRDVLLFTEARIPMAAARDRGLMVSGPIAGKLSQNVEGARNSEERYPLWHVCATGIEQFVSTQFLLTLVAPIESVLSQVSPEGVSNQLEQTLSHAGSEVVATTGSVAAMAEKRDMNASMVASPGGVVIVTGEARFLLQALLIIGGSEEVVGGLDQCLNQI</sequence>
<reference evidence="1" key="1">
    <citation type="journal article" date="2023" name="Plant J.">
        <title>The genome of the king protea, Protea cynaroides.</title>
        <authorList>
            <person name="Chang J."/>
            <person name="Duong T.A."/>
            <person name="Schoeman C."/>
            <person name="Ma X."/>
            <person name="Roodt D."/>
            <person name="Barker N."/>
            <person name="Li Z."/>
            <person name="Van de Peer Y."/>
            <person name="Mizrachi E."/>
        </authorList>
    </citation>
    <scope>NUCLEOTIDE SEQUENCE</scope>
    <source>
        <tissue evidence="1">Young leaves</tissue>
    </source>
</reference>
<dbReference type="AlphaFoldDB" id="A0A9Q0KQ85"/>
<evidence type="ECO:0000313" key="2">
    <source>
        <dbReference type="Proteomes" id="UP001141806"/>
    </source>
</evidence>
<name>A0A9Q0KQ85_9MAGN</name>
<dbReference type="EMBL" id="JAMYWD010000004">
    <property type="protein sequence ID" value="KAJ4974659.1"/>
    <property type="molecule type" value="Genomic_DNA"/>
</dbReference>
<organism evidence="1 2">
    <name type="scientific">Protea cynaroides</name>
    <dbReference type="NCBI Taxonomy" id="273540"/>
    <lineage>
        <taxon>Eukaryota</taxon>
        <taxon>Viridiplantae</taxon>
        <taxon>Streptophyta</taxon>
        <taxon>Embryophyta</taxon>
        <taxon>Tracheophyta</taxon>
        <taxon>Spermatophyta</taxon>
        <taxon>Magnoliopsida</taxon>
        <taxon>Proteales</taxon>
        <taxon>Proteaceae</taxon>
        <taxon>Protea</taxon>
    </lineage>
</organism>
<evidence type="ECO:0000313" key="1">
    <source>
        <dbReference type="EMBL" id="KAJ4974659.1"/>
    </source>
</evidence>
<keyword evidence="2" id="KW-1185">Reference proteome</keyword>
<gene>
    <name evidence="1" type="ORF">NE237_007833</name>
</gene>
<dbReference type="Proteomes" id="UP001141806">
    <property type="component" value="Unassembled WGS sequence"/>
</dbReference>
<proteinExistence type="predicted"/>
<comment type="caution">
    <text evidence="1">The sequence shown here is derived from an EMBL/GenBank/DDBJ whole genome shotgun (WGS) entry which is preliminary data.</text>
</comment>
<protein>
    <submittedName>
        <fullName evidence="1">Uncharacterized protein</fullName>
    </submittedName>
</protein>
<accession>A0A9Q0KQ85</accession>